<dbReference type="PROSITE" id="PS51257">
    <property type="entry name" value="PROKAR_LIPOPROTEIN"/>
    <property type="match status" value="1"/>
</dbReference>
<evidence type="ECO:0000313" key="1">
    <source>
        <dbReference type="EMBL" id="MBK6266486.1"/>
    </source>
</evidence>
<name>A0A935CA06_9BACT</name>
<evidence type="ECO:0000313" key="2">
    <source>
        <dbReference type="Proteomes" id="UP000611723"/>
    </source>
</evidence>
<protein>
    <recommendedName>
        <fullName evidence="3">Deoxyribose-phosphate aldolase</fullName>
    </recommendedName>
</protein>
<gene>
    <name evidence="1" type="ORF">JKA74_15685</name>
</gene>
<keyword evidence="2" id="KW-1185">Reference proteome</keyword>
<proteinExistence type="predicted"/>
<dbReference type="EMBL" id="JAEQBW010000008">
    <property type="protein sequence ID" value="MBK6266486.1"/>
    <property type="molecule type" value="Genomic_DNA"/>
</dbReference>
<dbReference type="InterPro" id="IPR045444">
    <property type="entry name" value="DUF6503"/>
</dbReference>
<dbReference type="RefSeq" id="WP_201432169.1">
    <property type="nucleotide sequence ID" value="NZ_JAEQBW010000008.1"/>
</dbReference>
<dbReference type="Pfam" id="PF20113">
    <property type="entry name" value="DUF6503"/>
    <property type="match status" value="1"/>
</dbReference>
<comment type="caution">
    <text evidence="1">The sequence shown here is derived from an EMBL/GenBank/DDBJ whole genome shotgun (WGS) entry which is preliminary data.</text>
</comment>
<accession>A0A935CA06</accession>
<reference evidence="1" key="1">
    <citation type="submission" date="2021-01" db="EMBL/GenBank/DDBJ databases">
        <title>Marivirga aurantiaca sp. nov., isolated from intertidal surface sediments.</title>
        <authorList>
            <person name="Zhang M."/>
        </authorList>
    </citation>
    <scope>NUCLEOTIDE SEQUENCE</scope>
    <source>
        <strain evidence="1">S37H4</strain>
    </source>
</reference>
<dbReference type="AlphaFoldDB" id="A0A935CA06"/>
<sequence length="244" mass="27877">MKNLLLFVSIISFLTACNPQEKTADEIIHQAIQYHGGNAYDTANIAFTFRDKEYALSHNNGEFEYKRMFEDSTGNQIVDILNNEGFSRKINDSTVQLQPKDSAAYANSVNSVHYFALLPYGLDNSAVLNEKLENTTIKEKEYYTVKIGFEPEGGGTDFEDEFVFWFDIEDFSMDYFAYSYQTEGGGIRFREAYNPQQIAGITFQDYNNFKADKNADLKHLPAKFEKGELKLLSTIELKLTDKGK</sequence>
<organism evidence="1 2">
    <name type="scientific">Marivirga aurantiaca</name>
    <dbReference type="NCBI Taxonomy" id="2802615"/>
    <lineage>
        <taxon>Bacteria</taxon>
        <taxon>Pseudomonadati</taxon>
        <taxon>Bacteroidota</taxon>
        <taxon>Cytophagia</taxon>
        <taxon>Cytophagales</taxon>
        <taxon>Marivirgaceae</taxon>
        <taxon>Marivirga</taxon>
    </lineage>
</organism>
<evidence type="ECO:0008006" key="3">
    <source>
        <dbReference type="Google" id="ProtNLM"/>
    </source>
</evidence>
<dbReference type="Proteomes" id="UP000611723">
    <property type="component" value="Unassembled WGS sequence"/>
</dbReference>